<accession>A0A089M359</accession>
<keyword evidence="4" id="KW-1185">Reference proteome</keyword>
<dbReference type="STRING" id="169760.PSTEL_25040"/>
<reference evidence="3 4" key="1">
    <citation type="submission" date="2014-08" db="EMBL/GenBank/DDBJ databases">
        <title>Comparative genomics of the Paenibacillus odorifer group.</title>
        <authorList>
            <person name="den Bakker H.C."/>
            <person name="Tsai Y.-C."/>
            <person name="Martin N."/>
            <person name="Korlach J."/>
            <person name="Wiedmann M."/>
        </authorList>
    </citation>
    <scope>NUCLEOTIDE SEQUENCE [LARGE SCALE GENOMIC DNA]</scope>
    <source>
        <strain evidence="3 4">DSM 14472</strain>
    </source>
</reference>
<feature type="coiled-coil region" evidence="2">
    <location>
        <begin position="3"/>
        <end position="33"/>
    </location>
</feature>
<evidence type="ECO:0000313" key="3">
    <source>
        <dbReference type="EMBL" id="AIQ65888.1"/>
    </source>
</evidence>
<organism evidence="3 4">
    <name type="scientific">Paenibacillus stellifer</name>
    <dbReference type="NCBI Taxonomy" id="169760"/>
    <lineage>
        <taxon>Bacteria</taxon>
        <taxon>Bacillati</taxon>
        <taxon>Bacillota</taxon>
        <taxon>Bacilli</taxon>
        <taxon>Bacillales</taxon>
        <taxon>Paenibacillaceae</taxon>
        <taxon>Paenibacillus</taxon>
    </lineage>
</organism>
<name>A0A089M359_9BACL</name>
<dbReference type="Pfam" id="PF05130">
    <property type="entry name" value="FlgN"/>
    <property type="match status" value="1"/>
</dbReference>
<evidence type="ECO:0000256" key="1">
    <source>
        <dbReference type="ARBA" id="ARBA00022795"/>
    </source>
</evidence>
<dbReference type="GO" id="GO:0044780">
    <property type="term" value="P:bacterial-type flagellum assembly"/>
    <property type="evidence" value="ECO:0007669"/>
    <property type="project" value="InterPro"/>
</dbReference>
<dbReference type="InterPro" id="IPR036679">
    <property type="entry name" value="FlgN-like_sf"/>
</dbReference>
<dbReference type="Gene3D" id="1.20.58.300">
    <property type="entry name" value="FlgN-like"/>
    <property type="match status" value="1"/>
</dbReference>
<dbReference type="Proteomes" id="UP000029507">
    <property type="component" value="Chromosome"/>
</dbReference>
<dbReference type="HOGENOM" id="CLU_132586_0_0_9"/>
<dbReference type="RefSeq" id="WP_038699294.1">
    <property type="nucleotide sequence ID" value="NZ_CP009286.1"/>
</dbReference>
<dbReference type="AlphaFoldDB" id="A0A089M359"/>
<sequence>MSLRKLVESLELLNELNEKLLQLAEQKKEALIKGNFDELLRTTTGESSLIKSIRNQEKVQQEMAHEFMREKGIKSRLSLTISEISRLVFDPEEKASLLDVQKKLVENLGKLKRLNELNQTLVAQSLSFIDFSLNLYIEEDDSTYSRPDQINTARTAKRNGVFDTRA</sequence>
<evidence type="ECO:0000256" key="2">
    <source>
        <dbReference type="SAM" id="Coils"/>
    </source>
</evidence>
<gene>
    <name evidence="3" type="ORF">PSTEL_25040</name>
</gene>
<protein>
    <recommendedName>
        <fullName evidence="5">Flagellar biosynthesis protein FlgN</fullName>
    </recommendedName>
</protein>
<proteinExistence type="predicted"/>
<dbReference type="InterPro" id="IPR007809">
    <property type="entry name" value="FlgN-like"/>
</dbReference>
<keyword evidence="2" id="KW-0175">Coiled coil</keyword>
<evidence type="ECO:0000313" key="4">
    <source>
        <dbReference type="Proteomes" id="UP000029507"/>
    </source>
</evidence>
<evidence type="ECO:0008006" key="5">
    <source>
        <dbReference type="Google" id="ProtNLM"/>
    </source>
</evidence>
<dbReference type="EMBL" id="CP009286">
    <property type="protein sequence ID" value="AIQ65888.1"/>
    <property type="molecule type" value="Genomic_DNA"/>
</dbReference>
<dbReference type="SUPFAM" id="SSF140566">
    <property type="entry name" value="FlgN-like"/>
    <property type="match status" value="1"/>
</dbReference>
<dbReference type="OrthoDB" id="2660802at2"/>
<dbReference type="KEGG" id="pste:PSTEL_25040"/>
<keyword evidence="1" id="KW-1005">Bacterial flagellum biogenesis</keyword>